<dbReference type="Gene3D" id="2.40.170.20">
    <property type="entry name" value="TonB-dependent receptor, beta-barrel domain"/>
    <property type="match status" value="2"/>
</dbReference>
<evidence type="ECO:0000256" key="7">
    <source>
        <dbReference type="ARBA" id="ARBA00023004"/>
    </source>
</evidence>
<dbReference type="InterPro" id="IPR037066">
    <property type="entry name" value="Plug_dom_sf"/>
</dbReference>
<dbReference type="GO" id="GO:0009279">
    <property type="term" value="C:cell outer membrane"/>
    <property type="evidence" value="ECO:0007669"/>
    <property type="project" value="UniProtKB-SubCell"/>
</dbReference>
<evidence type="ECO:0000256" key="8">
    <source>
        <dbReference type="ARBA" id="ARBA00023065"/>
    </source>
</evidence>
<evidence type="ECO:0000256" key="1">
    <source>
        <dbReference type="ARBA" id="ARBA00004571"/>
    </source>
</evidence>
<evidence type="ECO:0000256" key="10">
    <source>
        <dbReference type="ARBA" id="ARBA00023237"/>
    </source>
</evidence>
<keyword evidence="8" id="KW-0406">Ion transport</keyword>
<name>A0A1D8ATY8_9BACT</name>
<evidence type="ECO:0000313" key="15">
    <source>
        <dbReference type="Proteomes" id="UP000095228"/>
    </source>
</evidence>
<comment type="similarity">
    <text evidence="11">Belongs to the TonB-dependent receptor family.</text>
</comment>
<feature type="chain" id="PRO_5009105173" evidence="12">
    <location>
        <begin position="30"/>
        <end position="1003"/>
    </location>
</feature>
<dbReference type="PANTHER" id="PTHR32552">
    <property type="entry name" value="FERRICHROME IRON RECEPTOR-RELATED"/>
    <property type="match status" value="1"/>
</dbReference>
<gene>
    <name evidence="14" type="primary">fhuA_8</name>
    <name evidence="14" type="ORF">Verru16b_01415</name>
</gene>
<evidence type="ECO:0000256" key="6">
    <source>
        <dbReference type="ARBA" id="ARBA00022729"/>
    </source>
</evidence>
<dbReference type="EMBL" id="CP016094">
    <property type="protein sequence ID" value="AOS44354.1"/>
    <property type="molecule type" value="Genomic_DNA"/>
</dbReference>
<dbReference type="GO" id="GO:0015344">
    <property type="term" value="F:siderophore uptake transmembrane transporter activity"/>
    <property type="evidence" value="ECO:0007669"/>
    <property type="project" value="TreeGrafter"/>
</dbReference>
<evidence type="ECO:0000259" key="13">
    <source>
        <dbReference type="Pfam" id="PF07715"/>
    </source>
</evidence>
<dbReference type="PROSITE" id="PS52016">
    <property type="entry name" value="TONB_DEPENDENT_REC_3"/>
    <property type="match status" value="1"/>
</dbReference>
<dbReference type="InterPro" id="IPR012910">
    <property type="entry name" value="Plug_dom"/>
</dbReference>
<dbReference type="AlphaFoldDB" id="A0A1D8ATY8"/>
<keyword evidence="4" id="KW-0410">Iron transport</keyword>
<keyword evidence="2 11" id="KW-0813">Transport</keyword>
<evidence type="ECO:0000256" key="4">
    <source>
        <dbReference type="ARBA" id="ARBA00022496"/>
    </source>
</evidence>
<keyword evidence="15" id="KW-1185">Reference proteome</keyword>
<evidence type="ECO:0000256" key="11">
    <source>
        <dbReference type="PROSITE-ProRule" id="PRU01360"/>
    </source>
</evidence>
<evidence type="ECO:0000256" key="2">
    <source>
        <dbReference type="ARBA" id="ARBA00022448"/>
    </source>
</evidence>
<evidence type="ECO:0000313" key="14">
    <source>
        <dbReference type="EMBL" id="AOS44354.1"/>
    </source>
</evidence>
<keyword evidence="6 12" id="KW-0732">Signal</keyword>
<dbReference type="InterPro" id="IPR036942">
    <property type="entry name" value="Beta-barrel_TonB_sf"/>
</dbReference>
<dbReference type="Gene3D" id="2.170.130.10">
    <property type="entry name" value="TonB-dependent receptor, plug domain"/>
    <property type="match status" value="1"/>
</dbReference>
<dbReference type="InterPro" id="IPR039426">
    <property type="entry name" value="TonB-dep_rcpt-like"/>
</dbReference>
<organism evidence="14 15">
    <name type="scientific">Lacunisphaera limnophila</name>
    <dbReference type="NCBI Taxonomy" id="1838286"/>
    <lineage>
        <taxon>Bacteria</taxon>
        <taxon>Pseudomonadati</taxon>
        <taxon>Verrucomicrobiota</taxon>
        <taxon>Opitutia</taxon>
        <taxon>Opitutales</taxon>
        <taxon>Opitutaceae</taxon>
        <taxon>Lacunisphaera</taxon>
    </lineage>
</organism>
<keyword evidence="5 11" id="KW-0812">Transmembrane</keyword>
<accession>A0A1D8ATY8</accession>
<dbReference type="Proteomes" id="UP000095228">
    <property type="component" value="Chromosome"/>
</dbReference>
<keyword evidence="7" id="KW-0408">Iron</keyword>
<feature type="signal peptide" evidence="12">
    <location>
        <begin position="1"/>
        <end position="29"/>
    </location>
</feature>
<sequence length="1003" mass="108938">MNHRPRSASFAGFLIGAAALSLWPLAALAQQTTAPSTTEDETVVLSPFTVTSDKDDGYGATNSISASRVNTPIKDIPVPILVITDQFINDIGATTLRDSLSYVSGISLQTQNDLENRGGTFGSAYGPGGVNNPEGVTSNINGVQMKIRGFITNNVLRDGYYRGSPSDSINIERIEVVQGPNALLYGTGNFGGVVNYLTKKPLNEERATASVSYGTNSFMRATIDSTGPISSTVAYRVVGAWEDTETNIDHQSMKHWYISPSLSWRPTRKTEILAQYEYNDAENRGFGFRALRAAQGTGATPINNDQLEATGFYWPPGANKRTHNLGGPDIYNLNQQDNTEVTLTQQIVDESTWMPRVDFLAGYNRSTFNTQTRDANGGIQQVSVGNPGFNLSQTITLTSIDNGLGGSTPSNGNLQYGTFDNEVTRFSWNRNDTGTTRSQVRAELTARKALFEGRWFQLEDQVLAGYTKIANKVSSENWETAPGLYSYKGPLDLTPIRFATQGDGSPAPGLFQNNRDNINKGWDRALYLNNYLKFGKLGGLSDRIILMTGIREDKANNWSTNTQVTIAGVPTTSTSRALESKVKSRQNGVMLKLTNSLSVYALKADGFQPNFGGLHEAMTGAPVGADTAKSKELGLKFDFMDGKISGTISRYKITKNAWISSGFSTPAPLGAPRFDPTKPIIYNLGDANGTGFQPFPGFVSNGQTYTPNAAQQAAWSAAVAAGAVTLVSPINGRAADSGSIYLNASTPQGAAWMDAFFAAAAPGWAGWPYKGNDMNDPGINNATLDDAAFQNGPQQAAIPAISQSEGWDGSFLFTPTKQLQIVLTASIGTQVQLIDKGKWIKYPYPQDRWATWYFPNGGFGLKGQKLNEAYTDPTDTSTRTNTGTFPGDDTPEDRFSIFANYKFEGDLKGWIVGAGGDWQSKRAYFSGVTHGSGQVQTDAAGEVIVLYTPKQWVLNAFVRREWKKDRYNQSVQLNIDNVINDEDLYGTIYAPGLSARLTYTIGY</sequence>
<evidence type="ECO:0000256" key="9">
    <source>
        <dbReference type="ARBA" id="ARBA00023136"/>
    </source>
</evidence>
<dbReference type="STRING" id="1838286.Verru16b_01415"/>
<keyword evidence="10 11" id="KW-0998">Cell outer membrane</keyword>
<dbReference type="SUPFAM" id="SSF56935">
    <property type="entry name" value="Porins"/>
    <property type="match status" value="2"/>
</dbReference>
<reference evidence="14 15" key="1">
    <citation type="submission" date="2016-06" db="EMBL/GenBank/DDBJ databases">
        <title>Three novel species with peptidoglycan cell walls form the new genus Lacunisphaera gen. nov. in the family Opitutaceae of the verrucomicrobial subdivision 4.</title>
        <authorList>
            <person name="Rast P."/>
            <person name="Gloeckner I."/>
            <person name="Jogler M."/>
            <person name="Boedeker C."/>
            <person name="Jeske O."/>
            <person name="Wiegand S."/>
            <person name="Reinhardt R."/>
            <person name="Schumann P."/>
            <person name="Rohde M."/>
            <person name="Spring S."/>
            <person name="Gloeckner F.O."/>
            <person name="Jogler C."/>
        </authorList>
    </citation>
    <scope>NUCLEOTIDE SEQUENCE [LARGE SCALE GENOMIC DNA]</scope>
    <source>
        <strain evidence="14 15">IG16b</strain>
    </source>
</reference>
<keyword evidence="9 11" id="KW-0472">Membrane</keyword>
<proteinExistence type="inferred from homology"/>
<evidence type="ECO:0000256" key="3">
    <source>
        <dbReference type="ARBA" id="ARBA00022452"/>
    </source>
</evidence>
<dbReference type="RefSeq" id="WP_169829282.1">
    <property type="nucleotide sequence ID" value="NZ_CP016094.1"/>
</dbReference>
<keyword evidence="3 11" id="KW-1134">Transmembrane beta strand</keyword>
<keyword evidence="14" id="KW-0675">Receptor</keyword>
<dbReference type="KEGG" id="obg:Verru16b_01415"/>
<evidence type="ECO:0000256" key="5">
    <source>
        <dbReference type="ARBA" id="ARBA00022692"/>
    </source>
</evidence>
<protein>
    <submittedName>
        <fullName evidence="14">Ferrichrome-iron receptor</fullName>
    </submittedName>
</protein>
<dbReference type="PANTHER" id="PTHR32552:SF68">
    <property type="entry name" value="FERRICHROME OUTER MEMBRANE TRANSPORTER_PHAGE RECEPTOR"/>
    <property type="match status" value="1"/>
</dbReference>
<dbReference type="Pfam" id="PF07715">
    <property type="entry name" value="Plug"/>
    <property type="match status" value="1"/>
</dbReference>
<feature type="domain" description="TonB-dependent receptor plug" evidence="13">
    <location>
        <begin position="73"/>
        <end position="193"/>
    </location>
</feature>
<comment type="subcellular location">
    <subcellularLocation>
        <location evidence="1 11">Cell outer membrane</location>
        <topology evidence="1 11">Multi-pass membrane protein</topology>
    </subcellularLocation>
</comment>
<evidence type="ECO:0000256" key="12">
    <source>
        <dbReference type="SAM" id="SignalP"/>
    </source>
</evidence>